<comment type="caution">
    <text evidence="2">The sequence shown here is derived from an EMBL/GenBank/DDBJ whole genome shotgun (WGS) entry which is preliminary data.</text>
</comment>
<organism evidence="2 3">
    <name type="scientific">Kushneria indalinina DSM 14324</name>
    <dbReference type="NCBI Taxonomy" id="1122140"/>
    <lineage>
        <taxon>Bacteria</taxon>
        <taxon>Pseudomonadati</taxon>
        <taxon>Pseudomonadota</taxon>
        <taxon>Gammaproteobacteria</taxon>
        <taxon>Oceanospirillales</taxon>
        <taxon>Halomonadaceae</taxon>
        <taxon>Kushneria</taxon>
    </lineage>
</organism>
<gene>
    <name evidence="2" type="ORF">C8D72_0002</name>
</gene>
<dbReference type="Proteomes" id="UP000256334">
    <property type="component" value="Unassembled WGS sequence"/>
</dbReference>
<dbReference type="OrthoDB" id="5782056at2"/>
<accession>A0A3D9E0U5</accession>
<evidence type="ECO:0000313" key="3">
    <source>
        <dbReference type="Proteomes" id="UP000256334"/>
    </source>
</evidence>
<reference evidence="2 3" key="1">
    <citation type="submission" date="2018-07" db="EMBL/GenBank/DDBJ databases">
        <title>Genomic Encyclopedia of Type Strains, Phase IV (KMG-IV): sequencing the most valuable type-strain genomes for metagenomic binning, comparative biology and taxonomic classification.</title>
        <authorList>
            <person name="Goeker M."/>
        </authorList>
    </citation>
    <scope>NUCLEOTIDE SEQUENCE [LARGE SCALE GENOMIC DNA]</scope>
    <source>
        <strain evidence="2 3">DSM 14324</strain>
    </source>
</reference>
<dbReference type="AlphaFoldDB" id="A0A3D9E0U5"/>
<feature type="domain" description="DUF2726" evidence="1">
    <location>
        <begin position="51"/>
        <end position="163"/>
    </location>
</feature>
<keyword evidence="3" id="KW-1185">Reference proteome</keyword>
<dbReference type="RefSeq" id="WP_115852391.1">
    <property type="nucleotide sequence ID" value="NZ_QRDJ01000001.1"/>
</dbReference>
<dbReference type="Pfam" id="PF10881">
    <property type="entry name" value="DUF2726"/>
    <property type="match status" value="1"/>
</dbReference>
<dbReference type="InterPro" id="IPR024402">
    <property type="entry name" value="DUF2726"/>
</dbReference>
<proteinExistence type="predicted"/>
<protein>
    <submittedName>
        <fullName evidence="2">Uncharacterized protein DUF2726</fullName>
    </submittedName>
</protein>
<evidence type="ECO:0000259" key="1">
    <source>
        <dbReference type="Pfam" id="PF10881"/>
    </source>
</evidence>
<name>A0A3D9E0U5_9GAMM</name>
<sequence>MELPGLPLLAVVVIALIFLKLKSGGKFSGSGGKTRAMRTMSKGGAYVQKARFMSPPEARFFQKLQKEFGQDYLIFSQVRLVDVVVPNTKRYASGGAEYLSLFRQISQWHVDFVIVCKKSYQVVRAYELDDKTHNRPDRQRRDKIYNSVMLDAGVDFYRVNSETFEGFRAKDSKKTSAA</sequence>
<evidence type="ECO:0000313" key="2">
    <source>
        <dbReference type="EMBL" id="REC96670.1"/>
    </source>
</evidence>
<dbReference type="EMBL" id="QRDJ01000001">
    <property type="protein sequence ID" value="REC96670.1"/>
    <property type="molecule type" value="Genomic_DNA"/>
</dbReference>